<keyword evidence="1" id="KW-0812">Transmembrane</keyword>
<dbReference type="Proteomes" id="UP000319769">
    <property type="component" value="Unassembled WGS sequence"/>
</dbReference>
<dbReference type="EMBL" id="VMNW02000041">
    <property type="protein sequence ID" value="KAA9157445.1"/>
    <property type="molecule type" value="Genomic_DNA"/>
</dbReference>
<name>A0A5N0V053_9PSEU</name>
<feature type="transmembrane region" description="Helical" evidence="1">
    <location>
        <begin position="12"/>
        <end position="28"/>
    </location>
</feature>
<protein>
    <submittedName>
        <fullName evidence="2">Uncharacterized protein</fullName>
    </submittedName>
</protein>
<evidence type="ECO:0000313" key="2">
    <source>
        <dbReference type="EMBL" id="KAA9157445.1"/>
    </source>
</evidence>
<dbReference type="AlphaFoldDB" id="A0A5N0V053"/>
<evidence type="ECO:0000313" key="3">
    <source>
        <dbReference type="Proteomes" id="UP000319769"/>
    </source>
</evidence>
<keyword evidence="1" id="KW-0472">Membrane</keyword>
<dbReference type="Pfam" id="PF19690">
    <property type="entry name" value="DUF6191"/>
    <property type="match status" value="1"/>
</dbReference>
<dbReference type="InterPro" id="IPR045684">
    <property type="entry name" value="DUF6191"/>
</dbReference>
<sequence>MSVVVSILEWSIPGGMLAVVAVGLFELARHKRRKRRGTPITATYINEVTAMFYGTKRMELDHRDAVEMLREEDAQGAPPRSRVDLDKGVAQLRMENGRREL</sequence>
<reference evidence="2" key="1">
    <citation type="submission" date="2019-09" db="EMBL/GenBank/DDBJ databases">
        <authorList>
            <person name="Teo W.F.A."/>
            <person name="Duangmal K."/>
        </authorList>
    </citation>
    <scope>NUCLEOTIDE SEQUENCE [LARGE SCALE GENOMIC DNA]</scope>
    <source>
        <strain evidence="2">K81G1</strain>
    </source>
</reference>
<evidence type="ECO:0000256" key="1">
    <source>
        <dbReference type="SAM" id="Phobius"/>
    </source>
</evidence>
<organism evidence="2 3">
    <name type="scientific">Amycolatopsis acidicola</name>
    <dbReference type="NCBI Taxonomy" id="2596893"/>
    <lineage>
        <taxon>Bacteria</taxon>
        <taxon>Bacillati</taxon>
        <taxon>Actinomycetota</taxon>
        <taxon>Actinomycetes</taxon>
        <taxon>Pseudonocardiales</taxon>
        <taxon>Pseudonocardiaceae</taxon>
        <taxon>Amycolatopsis</taxon>
    </lineage>
</organism>
<dbReference type="RefSeq" id="WP_144754197.1">
    <property type="nucleotide sequence ID" value="NZ_VMNW02000041.1"/>
</dbReference>
<comment type="caution">
    <text evidence="2">The sequence shown here is derived from an EMBL/GenBank/DDBJ whole genome shotgun (WGS) entry which is preliminary data.</text>
</comment>
<dbReference type="OrthoDB" id="4555106at2"/>
<proteinExistence type="predicted"/>
<keyword evidence="1" id="KW-1133">Transmembrane helix</keyword>
<keyword evidence="3" id="KW-1185">Reference proteome</keyword>
<accession>A0A5N0V053</accession>
<gene>
    <name evidence="2" type="ORF">FPZ12_025065</name>
</gene>